<sequence>MLLRLTGCLLTLVLVGCGSSTAKPTPPATETPVVQALSQYCLSESDHPVAVRFAGMNGKVVGGGSTGVVIANQSGNNVCPWQPLVRRLLQVGGFRIRVYFFATGHTDDVLAASEELRRQSVQRLALVGASIGGAAVMVAGTRLQPPPAAVVSLSGEQQEPGMNALRAAPELKAPTLIVAGEEDPLLTRQEARTLLDAVAAPEK</sequence>
<protein>
    <submittedName>
        <fullName evidence="3">Dienelactone hydrolase family protein</fullName>
    </submittedName>
</protein>
<name>A0A934K7B9_9BACT</name>
<proteinExistence type="predicted"/>
<keyword evidence="3" id="KW-0378">Hydrolase</keyword>
<dbReference type="InterPro" id="IPR029058">
    <property type="entry name" value="AB_hydrolase_fold"/>
</dbReference>
<feature type="domain" description="Dienelactone hydrolase" evidence="2">
    <location>
        <begin position="108"/>
        <end position="199"/>
    </location>
</feature>
<evidence type="ECO:0000259" key="2">
    <source>
        <dbReference type="Pfam" id="PF01738"/>
    </source>
</evidence>
<dbReference type="Proteomes" id="UP000620075">
    <property type="component" value="Unassembled WGS sequence"/>
</dbReference>
<dbReference type="EMBL" id="JAEKNQ010000030">
    <property type="protein sequence ID" value="MBJ7603056.1"/>
    <property type="molecule type" value="Genomic_DNA"/>
</dbReference>
<comment type="caution">
    <text evidence="3">The sequence shown here is derived from an EMBL/GenBank/DDBJ whole genome shotgun (WGS) entry which is preliminary data.</text>
</comment>
<feature type="chain" id="PRO_5037300648" evidence="1">
    <location>
        <begin position="23"/>
        <end position="203"/>
    </location>
</feature>
<reference evidence="3 4" key="1">
    <citation type="submission" date="2020-10" db="EMBL/GenBank/DDBJ databases">
        <title>Ca. Dormibacterota MAGs.</title>
        <authorList>
            <person name="Montgomery K."/>
        </authorList>
    </citation>
    <scope>NUCLEOTIDE SEQUENCE [LARGE SCALE GENOMIC DNA]</scope>
    <source>
        <strain evidence="3">SC8811_S16_3</strain>
    </source>
</reference>
<evidence type="ECO:0000313" key="3">
    <source>
        <dbReference type="EMBL" id="MBJ7603056.1"/>
    </source>
</evidence>
<evidence type="ECO:0000313" key="4">
    <source>
        <dbReference type="Proteomes" id="UP000620075"/>
    </source>
</evidence>
<organism evidence="3 4">
    <name type="scientific">Candidatus Dormiibacter inghamiae</name>
    <dbReference type="NCBI Taxonomy" id="3127013"/>
    <lineage>
        <taxon>Bacteria</taxon>
        <taxon>Bacillati</taxon>
        <taxon>Candidatus Dormiibacterota</taxon>
        <taxon>Candidatus Dormibacteria</taxon>
        <taxon>Candidatus Dormibacterales</taxon>
        <taxon>Candidatus Dormibacteraceae</taxon>
        <taxon>Candidatus Dormiibacter</taxon>
    </lineage>
</organism>
<dbReference type="PROSITE" id="PS51257">
    <property type="entry name" value="PROKAR_LIPOPROTEIN"/>
    <property type="match status" value="1"/>
</dbReference>
<gene>
    <name evidence="3" type="ORF">JF888_07695</name>
</gene>
<dbReference type="Pfam" id="PF01738">
    <property type="entry name" value="DLH"/>
    <property type="match status" value="1"/>
</dbReference>
<dbReference type="InterPro" id="IPR002925">
    <property type="entry name" value="Dienelactn_hydro"/>
</dbReference>
<keyword evidence="1" id="KW-0732">Signal</keyword>
<dbReference type="RefSeq" id="WP_338178396.1">
    <property type="nucleotide sequence ID" value="NZ_JAEKNQ010000030.1"/>
</dbReference>
<dbReference type="SUPFAM" id="SSF53474">
    <property type="entry name" value="alpha/beta-Hydrolases"/>
    <property type="match status" value="1"/>
</dbReference>
<dbReference type="AlphaFoldDB" id="A0A934K7B9"/>
<accession>A0A934K7B9</accession>
<dbReference type="GO" id="GO:0016787">
    <property type="term" value="F:hydrolase activity"/>
    <property type="evidence" value="ECO:0007669"/>
    <property type="project" value="UniProtKB-KW"/>
</dbReference>
<evidence type="ECO:0000256" key="1">
    <source>
        <dbReference type="SAM" id="SignalP"/>
    </source>
</evidence>
<dbReference type="Gene3D" id="3.40.50.1820">
    <property type="entry name" value="alpha/beta hydrolase"/>
    <property type="match status" value="1"/>
</dbReference>
<feature type="signal peptide" evidence="1">
    <location>
        <begin position="1"/>
        <end position="22"/>
    </location>
</feature>